<protein>
    <recommendedName>
        <fullName evidence="3">Cupin 2 conserved barrel domain-containing protein</fullName>
    </recommendedName>
</protein>
<name>A0A081PBK3_9SPHI</name>
<sequence>MNTVPDKRRIKHYFWGNSEGGHTFREDDALSVRHMFVEVNGSDLLYYQTTCQTILYTLYGIVSFYTDGRQMDIPCGKGIVIPDGTHYLVANRTSDKIEFLSIEHAGFNAGPQCSLTTFSTENISVYALLQKYRYCADQN</sequence>
<evidence type="ECO:0000313" key="1">
    <source>
        <dbReference type="EMBL" id="KEQ28076.1"/>
    </source>
</evidence>
<evidence type="ECO:0008006" key="3">
    <source>
        <dbReference type="Google" id="ProtNLM"/>
    </source>
</evidence>
<dbReference type="RefSeq" id="WP_037444587.1">
    <property type="nucleotide sequence ID" value="NZ_JNFF01000117.1"/>
</dbReference>
<organism evidence="1 2">
    <name type="scientific">Pedobacter antarcticus 4BY</name>
    <dbReference type="NCBI Taxonomy" id="1358423"/>
    <lineage>
        <taxon>Bacteria</taxon>
        <taxon>Pseudomonadati</taxon>
        <taxon>Bacteroidota</taxon>
        <taxon>Sphingobacteriia</taxon>
        <taxon>Sphingobacteriales</taxon>
        <taxon>Sphingobacteriaceae</taxon>
        <taxon>Pedobacter</taxon>
    </lineage>
</organism>
<accession>A0A081PBK3</accession>
<dbReference type="InterPro" id="IPR011051">
    <property type="entry name" value="RmlC_Cupin_sf"/>
</dbReference>
<comment type="caution">
    <text evidence="1">The sequence shown here is derived from an EMBL/GenBank/DDBJ whole genome shotgun (WGS) entry which is preliminary data.</text>
</comment>
<evidence type="ECO:0000313" key="2">
    <source>
        <dbReference type="Proteomes" id="UP000028007"/>
    </source>
</evidence>
<dbReference type="EMBL" id="JNFF01000117">
    <property type="protein sequence ID" value="KEQ28076.1"/>
    <property type="molecule type" value="Genomic_DNA"/>
</dbReference>
<keyword evidence="2" id="KW-1185">Reference proteome</keyword>
<dbReference type="Proteomes" id="UP000028007">
    <property type="component" value="Unassembled WGS sequence"/>
</dbReference>
<gene>
    <name evidence="1" type="ORF">N180_00100</name>
</gene>
<dbReference type="AlphaFoldDB" id="A0A081PBK3"/>
<proteinExistence type="predicted"/>
<dbReference type="SUPFAM" id="SSF51182">
    <property type="entry name" value="RmlC-like cupins"/>
    <property type="match status" value="1"/>
</dbReference>
<dbReference type="OrthoDB" id="9810191at2"/>
<reference evidence="1 2" key="1">
    <citation type="journal article" date="1992" name="Int. J. Syst. Bacteriol.">
        <title>Sphingobacterium antarcticus sp. nov. a Psychrotrophic Bacterium from the Soils of Schirmacher Oasis, Antarctica.</title>
        <authorList>
            <person name="Shivaji S."/>
            <person name="Ray M.K."/>
            <person name="Rao N.S."/>
            <person name="Saiserr L."/>
            <person name="Jagannadham M.V."/>
            <person name="Kumar G.S."/>
            <person name="Reddy G."/>
            <person name="Bhargava P.M."/>
        </authorList>
    </citation>
    <scope>NUCLEOTIDE SEQUENCE [LARGE SCALE GENOMIC DNA]</scope>
    <source>
        <strain evidence="1 2">4BY</strain>
    </source>
</reference>